<dbReference type="PANTHER" id="PTHR31793:SF27">
    <property type="entry name" value="NOVEL THIOESTERASE SUPERFAMILY DOMAIN AND SAPOSIN A-TYPE DOMAIN CONTAINING PROTEIN (0610012H03RIK)"/>
    <property type="match status" value="1"/>
</dbReference>
<comment type="caution">
    <text evidence="3">The sequence shown here is derived from an EMBL/GenBank/DDBJ whole genome shotgun (WGS) entry which is preliminary data.</text>
</comment>
<dbReference type="InterPro" id="IPR029069">
    <property type="entry name" value="HotDog_dom_sf"/>
</dbReference>
<keyword evidence="2" id="KW-0378">Hydrolase</keyword>
<comment type="similarity">
    <text evidence="1">Belongs to the 4-hydroxybenzoyl-CoA thioesterase family.</text>
</comment>
<protein>
    <submittedName>
        <fullName evidence="3">Acyl-CoA thioesterase</fullName>
    </submittedName>
</protein>
<dbReference type="EMBL" id="VANI01000004">
    <property type="protein sequence ID" value="TLM79267.1"/>
    <property type="molecule type" value="Genomic_DNA"/>
</dbReference>
<name>A0ABY2ULH5_9GAMM</name>
<keyword evidence="4" id="KW-1185">Reference proteome</keyword>
<organism evidence="3 4">
    <name type="scientific">Microbulbifer harenosus</name>
    <dbReference type="NCBI Taxonomy" id="2576840"/>
    <lineage>
        <taxon>Bacteria</taxon>
        <taxon>Pseudomonadati</taxon>
        <taxon>Pseudomonadota</taxon>
        <taxon>Gammaproteobacteria</taxon>
        <taxon>Cellvibrionales</taxon>
        <taxon>Microbulbiferaceae</taxon>
        <taxon>Microbulbifer</taxon>
    </lineage>
</organism>
<evidence type="ECO:0000313" key="4">
    <source>
        <dbReference type="Proteomes" id="UP000306791"/>
    </source>
</evidence>
<dbReference type="InterPro" id="IPR050563">
    <property type="entry name" value="4-hydroxybenzoyl-CoA_TE"/>
</dbReference>
<dbReference type="RefSeq" id="WP_138234439.1">
    <property type="nucleotide sequence ID" value="NZ_CP185860.1"/>
</dbReference>
<evidence type="ECO:0000256" key="1">
    <source>
        <dbReference type="ARBA" id="ARBA00005953"/>
    </source>
</evidence>
<dbReference type="SUPFAM" id="SSF54637">
    <property type="entry name" value="Thioesterase/thiol ester dehydrase-isomerase"/>
    <property type="match status" value="1"/>
</dbReference>
<dbReference type="Pfam" id="PF13279">
    <property type="entry name" value="4HBT_2"/>
    <property type="match status" value="1"/>
</dbReference>
<accession>A0ABY2ULH5</accession>
<proteinExistence type="inferred from homology"/>
<dbReference type="PANTHER" id="PTHR31793">
    <property type="entry name" value="4-HYDROXYBENZOYL-COA THIOESTERASE FAMILY MEMBER"/>
    <property type="match status" value="1"/>
</dbReference>
<dbReference type="CDD" id="cd00586">
    <property type="entry name" value="4HBT"/>
    <property type="match status" value="1"/>
</dbReference>
<dbReference type="Gene3D" id="3.10.129.10">
    <property type="entry name" value="Hotdog Thioesterase"/>
    <property type="match status" value="1"/>
</dbReference>
<evidence type="ECO:0000313" key="3">
    <source>
        <dbReference type="EMBL" id="TLM79267.1"/>
    </source>
</evidence>
<reference evidence="3 4" key="1">
    <citation type="submission" date="2019-05" db="EMBL/GenBank/DDBJ databases">
        <title>Microbulbifer harenosus sp. nov., an alginate-degrading bacterium isolated from coastal sand.</title>
        <authorList>
            <person name="Huang H."/>
            <person name="Mo K."/>
            <person name="Bao S."/>
        </authorList>
    </citation>
    <scope>NUCLEOTIDE SEQUENCE [LARGE SCALE GENOMIC DNA]</scope>
    <source>
        <strain evidence="3 4">HB161719</strain>
    </source>
</reference>
<sequence length="143" mass="16052">MTHDDTFTRDHYRVFYPITTRWHDNDIYGHINNVTYYSYFDSAVNRYLIEEGGMDVHSAPVVAFVVNSSCDYRAPLAYPQQLEAGIRVEKLGNSSVVYRVGIFAAGERQAAASGSFTHVFVERAVQRSAPIPADIRAALESIT</sequence>
<gene>
    <name evidence="3" type="ORF">FDY93_03985</name>
</gene>
<dbReference type="Proteomes" id="UP000306791">
    <property type="component" value="Unassembled WGS sequence"/>
</dbReference>
<evidence type="ECO:0000256" key="2">
    <source>
        <dbReference type="ARBA" id="ARBA00022801"/>
    </source>
</evidence>